<dbReference type="InterPro" id="IPR046347">
    <property type="entry name" value="bZIP_sf"/>
</dbReference>
<dbReference type="CDD" id="cd14695">
    <property type="entry name" value="bZIP_HLF"/>
    <property type="match status" value="1"/>
</dbReference>
<protein>
    <recommendedName>
        <fullName evidence="7">BZIP domain-containing protein</fullName>
    </recommendedName>
</protein>
<proteinExistence type="predicted"/>
<feature type="region of interest" description="Disordered" evidence="6">
    <location>
        <begin position="78"/>
        <end position="97"/>
    </location>
</feature>
<evidence type="ECO:0000256" key="1">
    <source>
        <dbReference type="ARBA" id="ARBA00004123"/>
    </source>
</evidence>
<evidence type="ECO:0000313" key="9">
    <source>
        <dbReference type="Proteomes" id="UP001152799"/>
    </source>
</evidence>
<keyword evidence="9" id="KW-1185">Reference proteome</keyword>
<dbReference type="GO" id="GO:0000981">
    <property type="term" value="F:DNA-binding transcription factor activity, RNA polymerase II-specific"/>
    <property type="evidence" value="ECO:0007669"/>
    <property type="project" value="TreeGrafter"/>
</dbReference>
<dbReference type="PROSITE" id="PS50217">
    <property type="entry name" value="BZIP"/>
    <property type="match status" value="1"/>
</dbReference>
<organism evidence="8 9">
    <name type="scientific">Ceutorhynchus assimilis</name>
    <name type="common">cabbage seed weevil</name>
    <dbReference type="NCBI Taxonomy" id="467358"/>
    <lineage>
        <taxon>Eukaryota</taxon>
        <taxon>Metazoa</taxon>
        <taxon>Ecdysozoa</taxon>
        <taxon>Arthropoda</taxon>
        <taxon>Hexapoda</taxon>
        <taxon>Insecta</taxon>
        <taxon>Pterygota</taxon>
        <taxon>Neoptera</taxon>
        <taxon>Endopterygota</taxon>
        <taxon>Coleoptera</taxon>
        <taxon>Polyphaga</taxon>
        <taxon>Cucujiformia</taxon>
        <taxon>Curculionidae</taxon>
        <taxon>Ceutorhynchinae</taxon>
        <taxon>Ceutorhynchus</taxon>
    </lineage>
</organism>
<dbReference type="OrthoDB" id="361013at2759"/>
<evidence type="ECO:0000256" key="4">
    <source>
        <dbReference type="ARBA" id="ARBA00023163"/>
    </source>
</evidence>
<evidence type="ECO:0000313" key="8">
    <source>
        <dbReference type="EMBL" id="CAG9762408.1"/>
    </source>
</evidence>
<dbReference type="SMART" id="SM00338">
    <property type="entry name" value="BRLZ"/>
    <property type="match status" value="1"/>
</dbReference>
<comment type="subcellular location">
    <subcellularLocation>
        <location evidence="1">Nucleus</location>
    </subcellularLocation>
</comment>
<dbReference type="InterPro" id="IPR040223">
    <property type="entry name" value="PAR_bZIP"/>
</dbReference>
<feature type="compositionally biased region" description="Basic and acidic residues" evidence="6">
    <location>
        <begin position="161"/>
        <end position="187"/>
    </location>
</feature>
<sequence length="230" mass="26711">MSVMDLSMPKHLHPVTSYHQNPYMMPNLPMYSYPPQALIPTTSSISHLGFFQQLQYAAAAATPQIMVPQPQQVLYQPEPVDHQPQPQQNSPVYKVPQLPPIKRPFKTLAASKTSPLTLTSALDPSLDEEYEVYRNKVISRIQEEPHSHRNMRRNVPANPEKANDPEYLERRKKNNEAAKRSREARKAKEDELAIRVSFLEKENLKMKFQLAAIEREKKMIMLRRKQMQRS</sequence>
<name>A0A9N9MKY5_9CUCU</name>
<dbReference type="GO" id="GO:0005634">
    <property type="term" value="C:nucleus"/>
    <property type="evidence" value="ECO:0007669"/>
    <property type="project" value="UniProtKB-SubCell"/>
</dbReference>
<gene>
    <name evidence="8" type="ORF">CEUTPL_LOCUS3088</name>
</gene>
<evidence type="ECO:0000256" key="5">
    <source>
        <dbReference type="ARBA" id="ARBA00023242"/>
    </source>
</evidence>
<evidence type="ECO:0000256" key="2">
    <source>
        <dbReference type="ARBA" id="ARBA00023015"/>
    </source>
</evidence>
<dbReference type="PANTHER" id="PTHR11988">
    <property type="entry name" value="THYROTROPH EMBRYONIC FACTOR RELATED"/>
    <property type="match status" value="1"/>
</dbReference>
<dbReference type="Proteomes" id="UP001152799">
    <property type="component" value="Chromosome 11"/>
</dbReference>
<feature type="region of interest" description="Disordered" evidence="6">
    <location>
        <begin position="141"/>
        <end position="187"/>
    </location>
</feature>
<dbReference type="GO" id="GO:0000978">
    <property type="term" value="F:RNA polymerase II cis-regulatory region sequence-specific DNA binding"/>
    <property type="evidence" value="ECO:0007669"/>
    <property type="project" value="TreeGrafter"/>
</dbReference>
<evidence type="ECO:0000259" key="7">
    <source>
        <dbReference type="PROSITE" id="PS50217"/>
    </source>
</evidence>
<dbReference type="SUPFAM" id="SSF57959">
    <property type="entry name" value="Leucine zipper domain"/>
    <property type="match status" value="1"/>
</dbReference>
<evidence type="ECO:0000256" key="3">
    <source>
        <dbReference type="ARBA" id="ARBA00023125"/>
    </source>
</evidence>
<accession>A0A9N9MKY5</accession>
<dbReference type="Gene3D" id="1.20.5.170">
    <property type="match status" value="1"/>
</dbReference>
<dbReference type="PANTHER" id="PTHR11988:SF27">
    <property type="entry name" value="GH27708P"/>
    <property type="match status" value="1"/>
</dbReference>
<dbReference type="InterPro" id="IPR004827">
    <property type="entry name" value="bZIP"/>
</dbReference>
<evidence type="ECO:0000256" key="6">
    <source>
        <dbReference type="SAM" id="MobiDB-lite"/>
    </source>
</evidence>
<dbReference type="AlphaFoldDB" id="A0A9N9MKY5"/>
<keyword evidence="2" id="KW-0805">Transcription regulation</keyword>
<keyword evidence="4" id="KW-0804">Transcription</keyword>
<keyword evidence="5" id="KW-0539">Nucleus</keyword>
<keyword evidence="3" id="KW-0238">DNA-binding</keyword>
<dbReference type="Pfam" id="PF07716">
    <property type="entry name" value="bZIP_2"/>
    <property type="match status" value="1"/>
</dbReference>
<dbReference type="EMBL" id="OU892287">
    <property type="protein sequence ID" value="CAG9762408.1"/>
    <property type="molecule type" value="Genomic_DNA"/>
</dbReference>
<feature type="domain" description="BZIP" evidence="7">
    <location>
        <begin position="164"/>
        <end position="216"/>
    </location>
</feature>
<reference evidence="8" key="1">
    <citation type="submission" date="2022-01" db="EMBL/GenBank/DDBJ databases">
        <authorList>
            <person name="King R."/>
        </authorList>
    </citation>
    <scope>NUCLEOTIDE SEQUENCE</scope>
</reference>